<proteinExistence type="predicted"/>
<dbReference type="Pfam" id="PF15397">
    <property type="entry name" value="DUF4618"/>
    <property type="match status" value="1"/>
</dbReference>
<evidence type="ECO:0000256" key="1">
    <source>
        <dbReference type="SAM" id="Coils"/>
    </source>
</evidence>
<comment type="caution">
    <text evidence="2">The sequence shown here is derived from an EMBL/GenBank/DDBJ whole genome shotgun (WGS) entry which is preliminary data.</text>
</comment>
<dbReference type="EMBL" id="WNTK01001502">
    <property type="protein sequence ID" value="KAG9467266.1"/>
    <property type="molecule type" value="Genomic_DNA"/>
</dbReference>
<dbReference type="InterPro" id="IPR029236">
    <property type="entry name" value="DUF4618"/>
</dbReference>
<dbReference type="OrthoDB" id="10003267at2759"/>
<feature type="coiled-coil region" evidence="1">
    <location>
        <begin position="154"/>
        <end position="188"/>
    </location>
</feature>
<name>A0A8J6EDX1_ELECQ</name>
<organism evidence="2 3">
    <name type="scientific">Eleutherodactylus coqui</name>
    <name type="common">Puerto Rican coqui</name>
    <dbReference type="NCBI Taxonomy" id="57060"/>
    <lineage>
        <taxon>Eukaryota</taxon>
        <taxon>Metazoa</taxon>
        <taxon>Chordata</taxon>
        <taxon>Craniata</taxon>
        <taxon>Vertebrata</taxon>
        <taxon>Euteleostomi</taxon>
        <taxon>Amphibia</taxon>
        <taxon>Batrachia</taxon>
        <taxon>Anura</taxon>
        <taxon>Neobatrachia</taxon>
        <taxon>Hyloidea</taxon>
        <taxon>Eleutherodactylidae</taxon>
        <taxon>Eleutherodactylinae</taxon>
        <taxon>Eleutherodactylus</taxon>
        <taxon>Eleutherodactylus</taxon>
    </lineage>
</organism>
<dbReference type="Proteomes" id="UP000770717">
    <property type="component" value="Unassembled WGS sequence"/>
</dbReference>
<dbReference type="AlphaFoldDB" id="A0A8J6EDX1"/>
<dbReference type="PANTHER" id="PTHR28574">
    <property type="entry name" value="RIKEN CDNA 6820408C15"/>
    <property type="match status" value="1"/>
</dbReference>
<protein>
    <submittedName>
        <fullName evidence="2">Uncharacterized protein</fullName>
    </submittedName>
</protein>
<keyword evidence="3" id="KW-1185">Reference proteome</keyword>
<evidence type="ECO:0000313" key="3">
    <source>
        <dbReference type="Proteomes" id="UP000770717"/>
    </source>
</evidence>
<accession>A0A8J6EDX1</accession>
<evidence type="ECO:0000313" key="2">
    <source>
        <dbReference type="EMBL" id="KAG9467266.1"/>
    </source>
</evidence>
<keyword evidence="1" id="KW-0175">Coiled coil</keyword>
<gene>
    <name evidence="2" type="ORF">GDO78_015266</name>
</gene>
<feature type="coiled-coil region" evidence="1">
    <location>
        <begin position="93"/>
        <end position="128"/>
    </location>
</feature>
<feature type="coiled-coil region" evidence="1">
    <location>
        <begin position="259"/>
        <end position="300"/>
    </location>
</feature>
<sequence>MSQPLMPSGHHCTVNGGTAACRHVTRRTHENMTDTSVKRWMGDENLTKVSAQRNASDCQLRKNCNTETSKIKSSGLTLTSYTRPPLSSLVSQCERLEEVNACMHKRIMEMEDKAMKNATQQLEQYDRADSNVHAVQIWAQEQIRNAERDLELTRNRSEKRVNVLHLQLQNCEERMQETQKDLQQLQEYRDRGHSVQSLQAAELDRQLLALSELHQDRAADVEALAQREIANVLESHQKLKDDVLEGVVEQQLESVPPSLKRMCLQNQEMKSEIKAHQQMIMDLQDDIKKLLETGESLRKSWKVETDRLCKELLLINPTCPPDEDVVLNIPLNQQMYI</sequence>
<reference evidence="2" key="1">
    <citation type="thesis" date="2020" institute="ProQuest LLC" country="789 East Eisenhower Parkway, Ann Arbor, MI, USA">
        <title>Comparative Genomics and Chromosome Evolution.</title>
        <authorList>
            <person name="Mudd A.B."/>
        </authorList>
    </citation>
    <scope>NUCLEOTIDE SEQUENCE</scope>
    <source>
        <strain evidence="2">HN-11 Male</strain>
        <tissue evidence="2">Kidney and liver</tissue>
    </source>
</reference>
<dbReference type="PANTHER" id="PTHR28574:SF1">
    <property type="entry name" value="RIKEN CDNA 6820408C15 GENE"/>
    <property type="match status" value="1"/>
</dbReference>